<dbReference type="PANTHER" id="PTHR43999:SF1">
    <property type="entry name" value="DNAJ HOMOLOG SUBFAMILY C MEMBER 2"/>
    <property type="match status" value="1"/>
</dbReference>
<feature type="domain" description="J" evidence="11">
    <location>
        <begin position="315"/>
        <end position="388"/>
    </location>
</feature>
<dbReference type="Proteomes" id="UP000694562">
    <property type="component" value="Unplaced"/>
</dbReference>
<feature type="domain" description="HTH myb-type" evidence="14">
    <location>
        <begin position="780"/>
        <end position="831"/>
    </location>
</feature>
<evidence type="ECO:0000256" key="1">
    <source>
        <dbReference type="ARBA" id="ARBA00004514"/>
    </source>
</evidence>
<feature type="compositionally biased region" description="Basic residues" evidence="10">
    <location>
        <begin position="93"/>
        <end position="111"/>
    </location>
</feature>
<feature type="region of interest" description="Disordered" evidence="10">
    <location>
        <begin position="759"/>
        <end position="780"/>
    </location>
</feature>
<dbReference type="FunFam" id="1.10.8.840:FF:000001">
    <property type="entry name" value="dnaJ homolog subfamily C member 2 isoform X1"/>
    <property type="match status" value="1"/>
</dbReference>
<feature type="region of interest" description="Disordered" evidence="10">
    <location>
        <begin position="82"/>
        <end position="223"/>
    </location>
</feature>
<keyword evidence="7" id="KW-0143">Chaperone</keyword>
<feature type="region of interest" description="Disordered" evidence="10">
    <location>
        <begin position="653"/>
        <end position="681"/>
    </location>
</feature>
<keyword evidence="5" id="KW-0156">Chromatin regulator</keyword>
<proteinExistence type="predicted"/>
<dbReference type="PROSITE" id="PS50076">
    <property type="entry name" value="DNAJ_2"/>
    <property type="match status" value="1"/>
</dbReference>
<keyword evidence="3" id="KW-0963">Cytoplasm</keyword>
<dbReference type="SUPFAM" id="SSF46689">
    <property type="entry name" value="Homeodomain-like"/>
    <property type="match status" value="2"/>
</dbReference>
<dbReference type="FunFam" id="1.10.287.110:FF:000024">
    <property type="entry name" value="DnaJ (Hsp40) homolog, subfamily C, member 2"/>
    <property type="match status" value="1"/>
</dbReference>
<dbReference type="SUPFAM" id="SSF46565">
    <property type="entry name" value="Chaperone J-domain"/>
    <property type="match status" value="1"/>
</dbReference>
<dbReference type="InterPro" id="IPR017884">
    <property type="entry name" value="SANT_dom"/>
</dbReference>
<dbReference type="PROSITE" id="PS51293">
    <property type="entry name" value="SANT"/>
    <property type="match status" value="1"/>
</dbReference>
<dbReference type="CDD" id="cd06257">
    <property type="entry name" value="DnaJ"/>
    <property type="match status" value="1"/>
</dbReference>
<dbReference type="PANTHER" id="PTHR43999">
    <property type="entry name" value="DNAJ HOMOLOG SUBFAMILY C MEMBER 2"/>
    <property type="match status" value="1"/>
</dbReference>
<keyword evidence="9" id="KW-0175">Coiled coil</keyword>
<dbReference type="FunFam" id="1.10.10.60:FF:000180">
    <property type="entry name" value="DnaJ (Hsp40) homolog, subfamily C, member 2"/>
    <property type="match status" value="1"/>
</dbReference>
<evidence type="ECO:0000259" key="11">
    <source>
        <dbReference type="PROSITE" id="PS50076"/>
    </source>
</evidence>
<dbReference type="SMART" id="SM00717">
    <property type="entry name" value="SANT"/>
    <property type="match status" value="2"/>
</dbReference>
<evidence type="ECO:0000256" key="10">
    <source>
        <dbReference type="SAM" id="MobiDB-lite"/>
    </source>
</evidence>
<dbReference type="GO" id="GO:0043022">
    <property type="term" value="F:ribosome binding"/>
    <property type="evidence" value="ECO:0007669"/>
    <property type="project" value="InterPro"/>
</dbReference>
<dbReference type="GO" id="GO:0005829">
    <property type="term" value="C:cytosol"/>
    <property type="evidence" value="ECO:0007669"/>
    <property type="project" value="UniProtKB-SubCell"/>
</dbReference>
<dbReference type="InterPro" id="IPR018253">
    <property type="entry name" value="DnaJ_domain_CS"/>
</dbReference>
<evidence type="ECO:0000256" key="9">
    <source>
        <dbReference type="SAM" id="Coils"/>
    </source>
</evidence>
<feature type="domain" description="Myb-like" evidence="12">
    <location>
        <begin position="773"/>
        <end position="827"/>
    </location>
</feature>
<comment type="subcellular location">
    <subcellularLocation>
        <location evidence="1">Cytoplasm</location>
        <location evidence="1">Cytosol</location>
    </subcellularLocation>
</comment>
<dbReference type="InterPro" id="IPR054076">
    <property type="entry name" value="ZUO1-like_ZHD"/>
</dbReference>
<protein>
    <recommendedName>
        <fullName evidence="2">DnaJ homolog subfamily C member 2</fullName>
    </recommendedName>
</protein>
<dbReference type="Pfam" id="PF16717">
    <property type="entry name" value="RAC_head"/>
    <property type="match status" value="1"/>
</dbReference>
<dbReference type="InterPro" id="IPR042569">
    <property type="entry name" value="RAC_head_sf"/>
</dbReference>
<dbReference type="CDD" id="cd00167">
    <property type="entry name" value="SANT"/>
    <property type="match status" value="2"/>
</dbReference>
<dbReference type="Pfam" id="PF23082">
    <property type="entry name" value="Myb_DNA-binding_2"/>
    <property type="match status" value="2"/>
</dbReference>
<sequence>MVAGSAAPAPLPRRSVARGVSPPRTQGTRPVPPPLTADGLILLLLLLRLPLVGAQVVRHRDGTGPPCPALPRMRYAARPELPVGSGRAAPGGHQRRVHRPGRAAGPAHRHSLPPGTAAAAEEFRPPQPPAAWCAPIRGPGLGPPPSPAGPRRRCRPRCGEAARRRRGGEGVGGGAGPRRATYLAARRRRPGSARRAPACAGSWQPARRGEWGPAPRPEARCGPPAAATTMLRGAQEGQVTAVTRALSAASVLCQVEPVGRWFEAFIKRRNVNVSASFQELEDEKELSEESGDEELQLEEFPMLKTLDPKDWKNQDHYAVLGLGNIRYRATQKQIKAAHKSMVLKHHPDKRKAAGEQIGEGDNDYFTCITKAYEILSDPVKRRAFNSIDPTFDNSVPSKSEAKENFFEVFSPVFERNARWSNKKNVPKLGDVNSSFEEVDAFYSFWYNFDSWREFSYLDEEEKEKAECRDERRWIEKQNRAARALRKKEEMNRIRTLVDNAYSCDPRIKKFKEEEKAKKEAEKKAKVEAKRKEQEAKEKQRQAELEAARLAKEKEEEEVRQQALVAKKEKEIQKKAIKKERQKLRTTCKNWNYFSDNEADCVKMMEEVEKLCDRLELTSLQCLNEALTSTTREGGKAAVVKQIEEINEQIRQEKEEAEARMRQATKSSEKSTTGGGGGSKNWPEDDLQLLIKAVNLFPAGTNSRWEVIANYMNLHSTTGIKRTAKDVINKAKSLQKLDPHQKDDINKKAFDKFKKEHGVVPQMDSAAPSERFEGSPLDSSPWTTEEQKLLEQALKTYPVNTPERWEKIAAAVPGRSKKDCMKRYKELVEMVKAKKAAQEQVMNATKVKK</sequence>
<dbReference type="InterPro" id="IPR017930">
    <property type="entry name" value="Myb_dom"/>
</dbReference>
<reference evidence="15" key="2">
    <citation type="submission" date="2025-09" db="UniProtKB">
        <authorList>
            <consortium name="Ensembl"/>
        </authorList>
    </citation>
    <scope>IDENTIFICATION</scope>
</reference>
<dbReference type="PROSITE" id="PS51294">
    <property type="entry name" value="HTH_MYB"/>
    <property type="match status" value="1"/>
</dbReference>
<feature type="region of interest" description="Disordered" evidence="10">
    <location>
        <begin position="1"/>
        <end position="34"/>
    </location>
</feature>
<dbReference type="OrthoDB" id="1690618at2759"/>
<keyword evidence="8" id="KW-0539">Nucleus</keyword>
<dbReference type="SMART" id="SM00271">
    <property type="entry name" value="DnaJ"/>
    <property type="match status" value="1"/>
</dbReference>
<dbReference type="Pfam" id="PF00226">
    <property type="entry name" value="DnaJ"/>
    <property type="match status" value="1"/>
</dbReference>
<evidence type="ECO:0000256" key="4">
    <source>
        <dbReference type="ARBA" id="ARBA00022737"/>
    </source>
</evidence>
<dbReference type="AlphaFoldDB" id="A0A8C4XJL1"/>
<evidence type="ECO:0000256" key="6">
    <source>
        <dbReference type="ARBA" id="ARBA00023159"/>
    </source>
</evidence>
<evidence type="ECO:0000256" key="2">
    <source>
        <dbReference type="ARBA" id="ARBA00014469"/>
    </source>
</evidence>
<dbReference type="InterPro" id="IPR001005">
    <property type="entry name" value="SANT/Myb"/>
</dbReference>
<keyword evidence="6" id="KW-0010">Activator</keyword>
<dbReference type="GO" id="GO:0030544">
    <property type="term" value="F:Hsp70 protein binding"/>
    <property type="evidence" value="ECO:0007669"/>
    <property type="project" value="InterPro"/>
</dbReference>
<evidence type="ECO:0000256" key="8">
    <source>
        <dbReference type="ARBA" id="ARBA00023242"/>
    </source>
</evidence>
<dbReference type="InterPro" id="IPR032003">
    <property type="entry name" value="RAC_head"/>
</dbReference>
<dbReference type="Ensembl" id="ENSFTIT00000001713.1">
    <property type="protein sequence ID" value="ENSFTIP00000001632.1"/>
    <property type="gene ID" value="ENSFTIG00000001166.1"/>
</dbReference>
<dbReference type="GO" id="GO:0006450">
    <property type="term" value="P:regulation of translational fidelity"/>
    <property type="evidence" value="ECO:0007669"/>
    <property type="project" value="InterPro"/>
</dbReference>
<dbReference type="Gene3D" id="1.10.287.110">
    <property type="entry name" value="DnaJ domain"/>
    <property type="match status" value="1"/>
</dbReference>
<dbReference type="GO" id="GO:0006325">
    <property type="term" value="P:chromatin organization"/>
    <property type="evidence" value="ECO:0007669"/>
    <property type="project" value="UniProtKB-KW"/>
</dbReference>
<dbReference type="GO" id="GO:0051083">
    <property type="term" value="P:'de novo' cotranslational protein folding"/>
    <property type="evidence" value="ECO:0007669"/>
    <property type="project" value="InterPro"/>
</dbReference>
<evidence type="ECO:0000256" key="3">
    <source>
        <dbReference type="ARBA" id="ARBA00022490"/>
    </source>
</evidence>
<name>A0A8C4XJL1_FALTI</name>
<dbReference type="Gene3D" id="1.10.10.60">
    <property type="entry name" value="Homeodomain-like"/>
    <property type="match status" value="2"/>
</dbReference>
<dbReference type="InterPro" id="IPR001623">
    <property type="entry name" value="DnaJ_domain"/>
</dbReference>
<dbReference type="InterPro" id="IPR044634">
    <property type="entry name" value="Zuotin/DnaJC2"/>
</dbReference>
<keyword evidence="16" id="KW-1185">Reference proteome</keyword>
<dbReference type="Gene3D" id="1.10.8.840">
    <property type="entry name" value="Ribosome-associated complex head domain"/>
    <property type="match status" value="1"/>
</dbReference>
<dbReference type="PROSITE" id="PS50090">
    <property type="entry name" value="MYB_LIKE"/>
    <property type="match status" value="1"/>
</dbReference>
<accession>A0A8C4XJL1</accession>
<organism evidence="15 16">
    <name type="scientific">Falco tinnunculus</name>
    <name type="common">Common kestrel</name>
    <dbReference type="NCBI Taxonomy" id="100819"/>
    <lineage>
        <taxon>Eukaryota</taxon>
        <taxon>Metazoa</taxon>
        <taxon>Chordata</taxon>
        <taxon>Craniata</taxon>
        <taxon>Vertebrata</taxon>
        <taxon>Euteleostomi</taxon>
        <taxon>Archelosauria</taxon>
        <taxon>Archosauria</taxon>
        <taxon>Dinosauria</taxon>
        <taxon>Saurischia</taxon>
        <taxon>Theropoda</taxon>
        <taxon>Coelurosauria</taxon>
        <taxon>Aves</taxon>
        <taxon>Neognathae</taxon>
        <taxon>Neoaves</taxon>
        <taxon>Telluraves</taxon>
        <taxon>Australaves</taxon>
        <taxon>Falconiformes</taxon>
        <taxon>Falconidae</taxon>
        <taxon>Falco</taxon>
    </lineage>
</organism>
<feature type="compositionally biased region" description="Low complexity" evidence="10">
    <location>
        <begin position="193"/>
        <end position="202"/>
    </location>
</feature>
<feature type="coiled-coil region" evidence="9">
    <location>
        <begin position="510"/>
        <end position="586"/>
    </location>
</feature>
<evidence type="ECO:0000313" key="16">
    <source>
        <dbReference type="Proteomes" id="UP000694562"/>
    </source>
</evidence>
<evidence type="ECO:0000256" key="7">
    <source>
        <dbReference type="ARBA" id="ARBA00023186"/>
    </source>
</evidence>
<dbReference type="OMA" id="QRWEVIS"/>
<dbReference type="PROSITE" id="PS00636">
    <property type="entry name" value="DNAJ_1"/>
    <property type="match status" value="1"/>
</dbReference>
<dbReference type="InterPro" id="IPR036869">
    <property type="entry name" value="J_dom_sf"/>
</dbReference>
<dbReference type="Pfam" id="PF21884">
    <property type="entry name" value="ZUO1-like_ZHD"/>
    <property type="match status" value="1"/>
</dbReference>
<evidence type="ECO:0000256" key="5">
    <source>
        <dbReference type="ARBA" id="ARBA00022853"/>
    </source>
</evidence>
<evidence type="ECO:0000259" key="12">
    <source>
        <dbReference type="PROSITE" id="PS50090"/>
    </source>
</evidence>
<feature type="domain" description="SANT" evidence="13">
    <location>
        <begin position="776"/>
        <end position="831"/>
    </location>
</feature>
<evidence type="ECO:0000259" key="14">
    <source>
        <dbReference type="PROSITE" id="PS51294"/>
    </source>
</evidence>
<evidence type="ECO:0000259" key="13">
    <source>
        <dbReference type="PROSITE" id="PS51293"/>
    </source>
</evidence>
<evidence type="ECO:0000313" key="15">
    <source>
        <dbReference type="Ensembl" id="ENSFTIP00000001632.1"/>
    </source>
</evidence>
<reference evidence="15" key="1">
    <citation type="submission" date="2025-08" db="UniProtKB">
        <authorList>
            <consortium name="Ensembl"/>
        </authorList>
    </citation>
    <scope>IDENTIFICATION</scope>
</reference>
<dbReference type="InterPro" id="IPR009057">
    <property type="entry name" value="Homeodomain-like_sf"/>
</dbReference>
<keyword evidence="4" id="KW-0677">Repeat</keyword>